<dbReference type="SUPFAM" id="SSF52949">
    <property type="entry name" value="Macro domain-like"/>
    <property type="match status" value="1"/>
</dbReference>
<gene>
    <name evidence="1" type="ORF">ACAOBT_LOCUS10023</name>
</gene>
<accession>A0A9P0P6P7</accession>
<name>A0A9P0P6P7_ACAOB</name>
<dbReference type="EMBL" id="CAKOFQ010006799">
    <property type="protein sequence ID" value="CAH1972472.1"/>
    <property type="molecule type" value="Genomic_DNA"/>
</dbReference>
<dbReference type="Gene3D" id="3.40.220.10">
    <property type="entry name" value="Leucine Aminopeptidase, subunit E, domain 1"/>
    <property type="match status" value="1"/>
</dbReference>
<dbReference type="PANTHER" id="PTHR12521">
    <property type="entry name" value="PROTEIN C6ORF130"/>
    <property type="match status" value="1"/>
</dbReference>
<dbReference type="OrthoDB" id="2155246at2759"/>
<evidence type="ECO:0008006" key="3">
    <source>
        <dbReference type="Google" id="ProtNLM"/>
    </source>
</evidence>
<reference evidence="1" key="1">
    <citation type="submission" date="2022-03" db="EMBL/GenBank/DDBJ databases">
        <authorList>
            <person name="Sayadi A."/>
        </authorList>
    </citation>
    <scope>NUCLEOTIDE SEQUENCE</scope>
</reference>
<evidence type="ECO:0000313" key="2">
    <source>
        <dbReference type="Proteomes" id="UP001152888"/>
    </source>
</evidence>
<dbReference type="AlphaFoldDB" id="A0A9P0P6P7"/>
<comment type="caution">
    <text evidence="1">The sequence shown here is derived from an EMBL/GenBank/DDBJ whole genome shotgun (WGS) entry which is preliminary data.</text>
</comment>
<dbReference type="Proteomes" id="UP001152888">
    <property type="component" value="Unassembled WGS sequence"/>
</dbReference>
<sequence length="76" mass="8849">MVTEEHFWGKPTYGAIVLALRRAHEYATQFNVKNVAYPRISCGLDRKNWGLFSKLIKFIFHDSGISIKIYVIQTLF</sequence>
<organism evidence="1 2">
    <name type="scientific">Acanthoscelides obtectus</name>
    <name type="common">Bean weevil</name>
    <name type="synonym">Bruchus obtectus</name>
    <dbReference type="NCBI Taxonomy" id="200917"/>
    <lineage>
        <taxon>Eukaryota</taxon>
        <taxon>Metazoa</taxon>
        <taxon>Ecdysozoa</taxon>
        <taxon>Arthropoda</taxon>
        <taxon>Hexapoda</taxon>
        <taxon>Insecta</taxon>
        <taxon>Pterygota</taxon>
        <taxon>Neoptera</taxon>
        <taxon>Endopterygota</taxon>
        <taxon>Coleoptera</taxon>
        <taxon>Polyphaga</taxon>
        <taxon>Cucujiformia</taxon>
        <taxon>Chrysomeloidea</taxon>
        <taxon>Chrysomelidae</taxon>
        <taxon>Bruchinae</taxon>
        <taxon>Bruchini</taxon>
        <taxon>Acanthoscelides</taxon>
    </lineage>
</organism>
<proteinExistence type="predicted"/>
<dbReference type="InterPro" id="IPR050892">
    <property type="entry name" value="ADP-ribose_metab_enzymes"/>
</dbReference>
<keyword evidence="2" id="KW-1185">Reference proteome</keyword>
<evidence type="ECO:0000313" key="1">
    <source>
        <dbReference type="EMBL" id="CAH1972472.1"/>
    </source>
</evidence>
<dbReference type="InterPro" id="IPR043472">
    <property type="entry name" value="Macro_dom-like"/>
</dbReference>
<dbReference type="PANTHER" id="PTHR12521:SF0">
    <property type="entry name" value="ADP-RIBOSE GLYCOHYDROLASE OARD1"/>
    <property type="match status" value="1"/>
</dbReference>
<protein>
    <recommendedName>
        <fullName evidence="3">Macro domain-containing protein</fullName>
    </recommendedName>
</protein>
<dbReference type="GO" id="GO:0140291">
    <property type="term" value="P:peptidyl-glutamate ADP-deribosylation"/>
    <property type="evidence" value="ECO:0007669"/>
    <property type="project" value="TreeGrafter"/>
</dbReference>